<dbReference type="AlphaFoldDB" id="A0A371H824"/>
<organism evidence="1 2">
    <name type="scientific">Mucuna pruriens</name>
    <name type="common">Velvet bean</name>
    <name type="synonym">Dolichos pruriens</name>
    <dbReference type="NCBI Taxonomy" id="157652"/>
    <lineage>
        <taxon>Eukaryota</taxon>
        <taxon>Viridiplantae</taxon>
        <taxon>Streptophyta</taxon>
        <taxon>Embryophyta</taxon>
        <taxon>Tracheophyta</taxon>
        <taxon>Spermatophyta</taxon>
        <taxon>Magnoliopsida</taxon>
        <taxon>eudicotyledons</taxon>
        <taxon>Gunneridae</taxon>
        <taxon>Pentapetalae</taxon>
        <taxon>rosids</taxon>
        <taxon>fabids</taxon>
        <taxon>Fabales</taxon>
        <taxon>Fabaceae</taxon>
        <taxon>Papilionoideae</taxon>
        <taxon>50 kb inversion clade</taxon>
        <taxon>NPAAA clade</taxon>
        <taxon>indigoferoid/millettioid clade</taxon>
        <taxon>Phaseoleae</taxon>
        <taxon>Mucuna</taxon>
    </lineage>
</organism>
<proteinExistence type="predicted"/>
<name>A0A371H824_MUCPR</name>
<feature type="non-terminal residue" evidence="1">
    <location>
        <position position="1"/>
    </location>
</feature>
<keyword evidence="2" id="KW-1185">Reference proteome</keyword>
<comment type="caution">
    <text evidence="1">The sequence shown here is derived from an EMBL/GenBank/DDBJ whole genome shotgun (WGS) entry which is preliminary data.</text>
</comment>
<reference evidence="1" key="1">
    <citation type="submission" date="2018-05" db="EMBL/GenBank/DDBJ databases">
        <title>Draft genome of Mucuna pruriens seed.</title>
        <authorList>
            <person name="Nnadi N.E."/>
            <person name="Vos R."/>
            <person name="Hasami M.H."/>
            <person name="Devisetty U.K."/>
            <person name="Aguiy J.C."/>
        </authorList>
    </citation>
    <scope>NUCLEOTIDE SEQUENCE [LARGE SCALE GENOMIC DNA]</scope>
    <source>
        <strain evidence="1">JCA_2017</strain>
    </source>
</reference>
<dbReference type="Proteomes" id="UP000257109">
    <property type="component" value="Unassembled WGS sequence"/>
</dbReference>
<protein>
    <submittedName>
        <fullName evidence="1">Uncharacterized protein</fullName>
    </submittedName>
</protein>
<evidence type="ECO:0000313" key="2">
    <source>
        <dbReference type="Proteomes" id="UP000257109"/>
    </source>
</evidence>
<sequence length="151" mass="17833">MSESNNTKIRGIQKIVQVWDCIAKDRLKEFISTTYANKIHLLFSSSSLKNFKIIQLGGNYLRRNKETWNKPINIPIKQIHKMSNEVESSKLIHAYLENETPANCRLNYLVYRKVTLEREKIKYKSAKKLFCNKKKGYQYSLKSSLYKIKTH</sequence>
<evidence type="ECO:0000313" key="1">
    <source>
        <dbReference type="EMBL" id="RDX98938.1"/>
    </source>
</evidence>
<accession>A0A371H824</accession>
<dbReference type="EMBL" id="QJKJ01003335">
    <property type="protein sequence ID" value="RDX98938.1"/>
    <property type="molecule type" value="Genomic_DNA"/>
</dbReference>
<gene>
    <name evidence="1" type="ORF">CR513_18084</name>
</gene>